<dbReference type="STRING" id="880073.Cabys_3095"/>
<dbReference type="Proteomes" id="UP000004671">
    <property type="component" value="Chromosome"/>
</dbReference>
<dbReference type="GO" id="GO:0016829">
    <property type="term" value="F:lyase activity"/>
    <property type="evidence" value="ECO:0007669"/>
    <property type="project" value="UniProtKB-KW"/>
</dbReference>
<dbReference type="EMBL" id="CP018099">
    <property type="protein sequence ID" value="APF19843.1"/>
    <property type="molecule type" value="Genomic_DNA"/>
</dbReference>
<sequence length="374" mass="42731">MFHDYRKLFPITSQKIYLNHAAISPFSTRVTERLEWYLDERQFGTIDVFKKADELRNKTRNLLARLINARPENIAFITNTSEGFNHLVNGLEWQAGDEVLVPDCEFPSNMYPFLNLERKGVIVKKISSPDGLVDLEKIKAAITSKTRLLSISFVEFSSGFRNDLQAIGQLCKEQGILFSVDGIQGVGALPLDVQACHIDFLSNGGHKWLMGAMGAGFMYIAPELFSRLHPAFTGWLAVENAWDFFDYQLEFLPDARRFEYGTSNFIGITALSASVELLMEANPGKIQEHLFKLGEMLVEELEKIGLIFVNTKDRHHWSGIYSFKAARAEELFEELKKHQVVASLRNGLIRLAPHFYNNDQEIEQVIKIIKKFYK</sequence>
<evidence type="ECO:0000313" key="8">
    <source>
        <dbReference type="Proteomes" id="UP000004671"/>
    </source>
</evidence>
<keyword evidence="7" id="KW-0032">Aminotransferase</keyword>
<dbReference type="GO" id="GO:0008483">
    <property type="term" value="F:transaminase activity"/>
    <property type="evidence" value="ECO:0007669"/>
    <property type="project" value="UniProtKB-KW"/>
</dbReference>
<dbReference type="InterPro" id="IPR000192">
    <property type="entry name" value="Aminotrans_V_dom"/>
</dbReference>
<dbReference type="Gene3D" id="3.90.1150.10">
    <property type="entry name" value="Aspartate Aminotransferase, domain 1"/>
    <property type="match status" value="1"/>
</dbReference>
<evidence type="ECO:0000256" key="4">
    <source>
        <dbReference type="RuleBase" id="RU004504"/>
    </source>
</evidence>
<accession>H1XPL8</accession>
<proteinExistence type="inferred from homology"/>
<keyword evidence="8" id="KW-1185">Reference proteome</keyword>
<reference evidence="7 8" key="1">
    <citation type="submission" date="2011-09" db="EMBL/GenBank/DDBJ databases">
        <title>The permanent draft genome of Caldithrix abyssi DSM 13497.</title>
        <authorList>
            <consortium name="US DOE Joint Genome Institute (JGI-PGF)"/>
            <person name="Lucas S."/>
            <person name="Han J."/>
            <person name="Lapidus A."/>
            <person name="Bruce D."/>
            <person name="Goodwin L."/>
            <person name="Pitluck S."/>
            <person name="Peters L."/>
            <person name="Kyrpides N."/>
            <person name="Mavromatis K."/>
            <person name="Ivanova N."/>
            <person name="Mikhailova N."/>
            <person name="Chertkov O."/>
            <person name="Detter J.C."/>
            <person name="Tapia R."/>
            <person name="Han C."/>
            <person name="Land M."/>
            <person name="Hauser L."/>
            <person name="Markowitz V."/>
            <person name="Cheng J.-F."/>
            <person name="Hugenholtz P."/>
            <person name="Woyke T."/>
            <person name="Wu D."/>
            <person name="Spring S."/>
            <person name="Brambilla E."/>
            <person name="Klenk H.-P."/>
            <person name="Eisen J.A."/>
        </authorList>
    </citation>
    <scope>NUCLEOTIDE SEQUENCE [LARGE SCALE GENOMIC DNA]</scope>
    <source>
        <strain evidence="7 8">DSM 13497</strain>
    </source>
</reference>
<dbReference type="Proteomes" id="UP000183868">
    <property type="component" value="Chromosome"/>
</dbReference>
<evidence type="ECO:0000313" key="7">
    <source>
        <dbReference type="EMBL" id="EHO39939.1"/>
    </source>
</evidence>
<organism evidence="7 8">
    <name type="scientific">Caldithrix abyssi DSM 13497</name>
    <dbReference type="NCBI Taxonomy" id="880073"/>
    <lineage>
        <taxon>Bacteria</taxon>
        <taxon>Pseudomonadati</taxon>
        <taxon>Calditrichota</taxon>
        <taxon>Calditrichia</taxon>
        <taxon>Calditrichales</taxon>
        <taxon>Calditrichaceae</taxon>
        <taxon>Caldithrix</taxon>
    </lineage>
</organism>
<dbReference type="InterPro" id="IPR015422">
    <property type="entry name" value="PyrdxlP-dep_Trfase_small"/>
</dbReference>
<evidence type="ECO:0000313" key="9">
    <source>
        <dbReference type="Proteomes" id="UP000183868"/>
    </source>
</evidence>
<comment type="cofactor">
    <cofactor evidence="1 4">
        <name>pyridoxal 5'-phosphate</name>
        <dbReference type="ChEBI" id="CHEBI:597326"/>
    </cofactor>
</comment>
<dbReference type="EMBL" id="CM001402">
    <property type="protein sequence ID" value="EHO39939.1"/>
    <property type="molecule type" value="Genomic_DNA"/>
</dbReference>
<dbReference type="RefSeq" id="WP_006926838.1">
    <property type="nucleotide sequence ID" value="NZ_CM001402.1"/>
</dbReference>
<dbReference type="OrthoDB" id="9764293at2"/>
<feature type="domain" description="Aminotransferase class V" evidence="5">
    <location>
        <begin position="16"/>
        <end position="329"/>
    </location>
</feature>
<evidence type="ECO:0000256" key="1">
    <source>
        <dbReference type="ARBA" id="ARBA00001933"/>
    </source>
</evidence>
<dbReference type="InterPro" id="IPR015424">
    <property type="entry name" value="PyrdxlP-dep_Trfase"/>
</dbReference>
<evidence type="ECO:0000259" key="5">
    <source>
        <dbReference type="Pfam" id="PF00266"/>
    </source>
</evidence>
<dbReference type="Gene3D" id="3.40.640.10">
    <property type="entry name" value="Type I PLP-dependent aspartate aminotransferase-like (Major domain)"/>
    <property type="match status" value="1"/>
</dbReference>
<dbReference type="eggNOG" id="COG0520">
    <property type="taxonomic scope" value="Bacteria"/>
</dbReference>
<keyword evidence="6" id="KW-0456">Lyase</keyword>
<evidence type="ECO:0000256" key="3">
    <source>
        <dbReference type="RuleBase" id="RU004075"/>
    </source>
</evidence>
<dbReference type="Pfam" id="PF00266">
    <property type="entry name" value="Aminotran_5"/>
    <property type="match status" value="1"/>
</dbReference>
<dbReference type="HOGENOM" id="CLU_003433_2_1_0"/>
<keyword evidence="7" id="KW-0808">Transferase</keyword>
<gene>
    <name evidence="6" type="ORF">Cabys_3095</name>
    <name evidence="7" type="ORF">Calab_0293</name>
</gene>
<dbReference type="InParanoid" id="H1XPL8"/>
<dbReference type="PROSITE" id="PS00595">
    <property type="entry name" value="AA_TRANSFER_CLASS_5"/>
    <property type="match status" value="1"/>
</dbReference>
<dbReference type="InterPro" id="IPR015421">
    <property type="entry name" value="PyrdxlP-dep_Trfase_major"/>
</dbReference>
<evidence type="ECO:0000256" key="2">
    <source>
        <dbReference type="ARBA" id="ARBA00022898"/>
    </source>
</evidence>
<evidence type="ECO:0000313" key="6">
    <source>
        <dbReference type="EMBL" id="APF19843.1"/>
    </source>
</evidence>
<dbReference type="InterPro" id="IPR020578">
    <property type="entry name" value="Aminotrans_V_PyrdxlP_BS"/>
</dbReference>
<dbReference type="KEGG" id="caby:Cabys_3095"/>
<dbReference type="PaxDb" id="880073-Calab_0293"/>
<dbReference type="AlphaFoldDB" id="H1XPL8"/>
<reference evidence="6 9" key="2">
    <citation type="submission" date="2016-11" db="EMBL/GenBank/DDBJ databases">
        <title>Genomic analysis of Caldithrix abyssi and proposal of a novel bacterial phylum Caldithrichaeota.</title>
        <authorList>
            <person name="Kublanov I."/>
            <person name="Sigalova O."/>
            <person name="Gavrilov S."/>
            <person name="Lebedinsky A."/>
            <person name="Ivanova N."/>
            <person name="Daum C."/>
            <person name="Reddy T."/>
            <person name="Klenk H.P."/>
            <person name="Goker M."/>
            <person name="Reva O."/>
            <person name="Miroshnichenko M."/>
            <person name="Kyprides N."/>
            <person name="Woyke T."/>
            <person name="Gelfand M."/>
        </authorList>
    </citation>
    <scope>NUCLEOTIDE SEQUENCE [LARGE SCALE GENOMIC DNA]</scope>
    <source>
        <strain evidence="6 9">LF13</strain>
    </source>
</reference>
<name>H1XPL8_CALAY</name>
<keyword evidence="2" id="KW-0663">Pyridoxal phosphate</keyword>
<dbReference type="PANTHER" id="PTHR43586">
    <property type="entry name" value="CYSTEINE DESULFURASE"/>
    <property type="match status" value="1"/>
</dbReference>
<comment type="similarity">
    <text evidence="3">Belongs to the class-V pyridoxal-phosphate-dependent aminotransferase family.</text>
</comment>
<protein>
    <submittedName>
        <fullName evidence="7">Aminotransferase class V</fullName>
    </submittedName>
    <submittedName>
        <fullName evidence="6">Selenocysteine lyase/Cysteine desulfurase</fullName>
    </submittedName>
</protein>
<dbReference type="PANTHER" id="PTHR43586:SF15">
    <property type="entry name" value="BLR3095 PROTEIN"/>
    <property type="match status" value="1"/>
</dbReference>
<dbReference type="SUPFAM" id="SSF53383">
    <property type="entry name" value="PLP-dependent transferases"/>
    <property type="match status" value="1"/>
</dbReference>